<dbReference type="PANTHER" id="PTHR30069:SF42">
    <property type="entry name" value="FERRIC AEROBACTIN RECEPTOR"/>
    <property type="match status" value="1"/>
</dbReference>
<dbReference type="GO" id="GO:0044718">
    <property type="term" value="P:siderophore transmembrane transport"/>
    <property type="evidence" value="ECO:0007669"/>
    <property type="project" value="TreeGrafter"/>
</dbReference>
<accession>A0A1I6PF24</accession>
<evidence type="ECO:0000259" key="11">
    <source>
        <dbReference type="Pfam" id="PF00593"/>
    </source>
</evidence>
<keyword evidence="10" id="KW-0732">Signal</keyword>
<dbReference type="Gene3D" id="2.40.170.20">
    <property type="entry name" value="TonB-dependent receptor, beta-barrel domain"/>
    <property type="match status" value="1"/>
</dbReference>
<keyword evidence="7 8" id="KW-0998">Cell outer membrane</keyword>
<evidence type="ECO:0000256" key="10">
    <source>
        <dbReference type="SAM" id="SignalP"/>
    </source>
</evidence>
<feature type="domain" description="TonB-dependent receptor plug" evidence="12">
    <location>
        <begin position="46"/>
        <end position="149"/>
    </location>
</feature>
<feature type="chain" id="PRO_5011734153" evidence="10">
    <location>
        <begin position="23"/>
        <end position="706"/>
    </location>
</feature>
<keyword evidence="2 8" id="KW-0813">Transport</keyword>
<evidence type="ECO:0000259" key="12">
    <source>
        <dbReference type="Pfam" id="PF07715"/>
    </source>
</evidence>
<dbReference type="GO" id="GO:0009279">
    <property type="term" value="C:cell outer membrane"/>
    <property type="evidence" value="ECO:0007669"/>
    <property type="project" value="UniProtKB-SubCell"/>
</dbReference>
<dbReference type="CDD" id="cd01347">
    <property type="entry name" value="ligand_gated_channel"/>
    <property type="match status" value="1"/>
</dbReference>
<proteinExistence type="inferred from homology"/>
<comment type="similarity">
    <text evidence="8 9">Belongs to the TonB-dependent receptor family.</text>
</comment>
<name>A0A1I6PF24_9CAUL</name>
<evidence type="ECO:0000256" key="3">
    <source>
        <dbReference type="ARBA" id="ARBA00022452"/>
    </source>
</evidence>
<dbReference type="OrthoDB" id="9760333at2"/>
<dbReference type="InterPro" id="IPR000531">
    <property type="entry name" value="Beta-barrel_TonB"/>
</dbReference>
<reference evidence="14" key="1">
    <citation type="submission" date="2016-10" db="EMBL/GenBank/DDBJ databases">
        <authorList>
            <person name="Varghese N."/>
            <person name="Submissions S."/>
        </authorList>
    </citation>
    <scope>NUCLEOTIDE SEQUENCE [LARGE SCALE GENOMIC DNA]</scope>
    <source>
        <strain evidence="14">CGMCC 1.10683</strain>
    </source>
</reference>
<dbReference type="Pfam" id="PF07715">
    <property type="entry name" value="Plug"/>
    <property type="match status" value="1"/>
</dbReference>
<evidence type="ECO:0000313" key="13">
    <source>
        <dbReference type="EMBL" id="SFS38812.1"/>
    </source>
</evidence>
<keyword evidence="4 8" id="KW-0812">Transmembrane</keyword>
<dbReference type="PROSITE" id="PS52016">
    <property type="entry name" value="TONB_DEPENDENT_REC_3"/>
    <property type="match status" value="1"/>
</dbReference>
<keyword evidence="14" id="KW-1185">Reference proteome</keyword>
<keyword evidence="3 8" id="KW-1134">Transmembrane beta strand</keyword>
<keyword evidence="6 8" id="KW-0472">Membrane</keyword>
<dbReference type="Gene3D" id="2.170.130.10">
    <property type="entry name" value="TonB-dependent receptor, plug domain"/>
    <property type="match status" value="1"/>
</dbReference>
<dbReference type="RefSeq" id="WP_092307515.1">
    <property type="nucleotide sequence ID" value="NZ_FOZV01000001.1"/>
</dbReference>
<dbReference type="SUPFAM" id="SSF56935">
    <property type="entry name" value="Porins"/>
    <property type="match status" value="1"/>
</dbReference>
<dbReference type="STRING" id="871741.SAMN05192570_1105"/>
<dbReference type="Pfam" id="PF00593">
    <property type="entry name" value="TonB_dep_Rec_b-barrel"/>
    <property type="match status" value="1"/>
</dbReference>
<dbReference type="InterPro" id="IPR036942">
    <property type="entry name" value="Beta-barrel_TonB_sf"/>
</dbReference>
<evidence type="ECO:0000256" key="2">
    <source>
        <dbReference type="ARBA" id="ARBA00022448"/>
    </source>
</evidence>
<sequence>MSKRLLSTASLLALTAASPAFAQDGTEPVALDEVVVTAARTETPRSAIPATVQLIDAGEIVTQTALGASAVDLVATLSPSFSPTRQKLSGSGETLRGRSPLYLVDGVPQSTPLRDDSRDGYTIDPFFIDRVEVIFGSNAIQGIGATGGVVNYVTAAPGRNADGWDGRLLAQTSVDDSVFGDSLGWKLAAIGGRDFGDWDLTLGAAREDRGAFYDGEDRRIGMDGAQGEIQDSSSWSVFAKAGFEPSAGRRLELWVNHFELEGDGDYVTVPGDRATGVPTTSARGTPPGIQPLNDVTSAALTWRDRNVLGGTFRAQLFAHDYEGVFGGGTFGTFQDPAIAPRGTLFDQSANNSEKLGFKLDWERLVDPVPGLRLLAGLDGLRDTTFQALVLTDRMWVPETTYESLAPFVQLNQRLLDGRLNLSGGVRHESATLIVDDFTTLASYGSQQVDGGEPSFEETLYNVGATFELVDGLTAYGSFAQGFSMADVGRVLRGIDIPGQDVDTFLDVSPVISDNTEIGLEYRRGPFQASAAAFRSESDRGALLVMVGGVYEVQRQATKIEGLEVTARYDVTDALRVGGAYSHLDGRTDMDGDGALDSDLDGANIAPDRLLLWGEMDRGDFSLRLQGQHLFERSFDGGDPRNDFDGYTLLDAVGVWRASFGDVSLGVQNLLDEQYVSYFSDTQAPTDNGRFFAGRGRTLTLGVTRRF</sequence>
<protein>
    <submittedName>
        <fullName evidence="13">Iron complex outermembrane recepter protein</fullName>
    </submittedName>
</protein>
<feature type="signal peptide" evidence="10">
    <location>
        <begin position="1"/>
        <end position="22"/>
    </location>
</feature>
<dbReference type="Proteomes" id="UP000198788">
    <property type="component" value="Unassembled WGS sequence"/>
</dbReference>
<keyword evidence="5 9" id="KW-0798">TonB box</keyword>
<evidence type="ECO:0000256" key="6">
    <source>
        <dbReference type="ARBA" id="ARBA00023136"/>
    </source>
</evidence>
<feature type="domain" description="TonB-dependent receptor-like beta-barrel" evidence="11">
    <location>
        <begin position="264"/>
        <end position="669"/>
    </location>
</feature>
<comment type="subcellular location">
    <subcellularLocation>
        <location evidence="1 8">Cell outer membrane</location>
        <topology evidence="1 8">Multi-pass membrane protein</topology>
    </subcellularLocation>
</comment>
<evidence type="ECO:0000256" key="8">
    <source>
        <dbReference type="PROSITE-ProRule" id="PRU01360"/>
    </source>
</evidence>
<organism evidence="13 14">
    <name type="scientific">Brevundimonas viscosa</name>
    <dbReference type="NCBI Taxonomy" id="871741"/>
    <lineage>
        <taxon>Bacteria</taxon>
        <taxon>Pseudomonadati</taxon>
        <taxon>Pseudomonadota</taxon>
        <taxon>Alphaproteobacteria</taxon>
        <taxon>Caulobacterales</taxon>
        <taxon>Caulobacteraceae</taxon>
        <taxon>Brevundimonas</taxon>
    </lineage>
</organism>
<dbReference type="EMBL" id="FOZV01000001">
    <property type="protein sequence ID" value="SFS38812.1"/>
    <property type="molecule type" value="Genomic_DNA"/>
</dbReference>
<dbReference type="PANTHER" id="PTHR30069">
    <property type="entry name" value="TONB-DEPENDENT OUTER MEMBRANE RECEPTOR"/>
    <property type="match status" value="1"/>
</dbReference>
<dbReference type="InterPro" id="IPR012910">
    <property type="entry name" value="Plug_dom"/>
</dbReference>
<gene>
    <name evidence="13" type="ORF">SAMN05192570_1105</name>
</gene>
<evidence type="ECO:0000256" key="5">
    <source>
        <dbReference type="ARBA" id="ARBA00023077"/>
    </source>
</evidence>
<evidence type="ECO:0000256" key="1">
    <source>
        <dbReference type="ARBA" id="ARBA00004571"/>
    </source>
</evidence>
<dbReference type="AlphaFoldDB" id="A0A1I6PF24"/>
<evidence type="ECO:0000256" key="4">
    <source>
        <dbReference type="ARBA" id="ARBA00022692"/>
    </source>
</evidence>
<dbReference type="InterPro" id="IPR039426">
    <property type="entry name" value="TonB-dep_rcpt-like"/>
</dbReference>
<evidence type="ECO:0000256" key="7">
    <source>
        <dbReference type="ARBA" id="ARBA00023237"/>
    </source>
</evidence>
<evidence type="ECO:0000313" key="14">
    <source>
        <dbReference type="Proteomes" id="UP000198788"/>
    </source>
</evidence>
<dbReference type="GO" id="GO:0015344">
    <property type="term" value="F:siderophore uptake transmembrane transporter activity"/>
    <property type="evidence" value="ECO:0007669"/>
    <property type="project" value="TreeGrafter"/>
</dbReference>
<evidence type="ECO:0000256" key="9">
    <source>
        <dbReference type="RuleBase" id="RU003357"/>
    </source>
</evidence>
<dbReference type="InterPro" id="IPR037066">
    <property type="entry name" value="Plug_dom_sf"/>
</dbReference>